<organism evidence="2 3">
    <name type="scientific">Pleurostoma richardsiae</name>
    <dbReference type="NCBI Taxonomy" id="41990"/>
    <lineage>
        <taxon>Eukaryota</taxon>
        <taxon>Fungi</taxon>
        <taxon>Dikarya</taxon>
        <taxon>Ascomycota</taxon>
        <taxon>Pezizomycotina</taxon>
        <taxon>Sordariomycetes</taxon>
        <taxon>Sordariomycetidae</taxon>
        <taxon>Calosphaeriales</taxon>
        <taxon>Pleurostomataceae</taxon>
        <taxon>Pleurostoma</taxon>
    </lineage>
</organism>
<feature type="region of interest" description="Disordered" evidence="1">
    <location>
        <begin position="244"/>
        <end position="346"/>
    </location>
</feature>
<evidence type="ECO:0000256" key="1">
    <source>
        <dbReference type="SAM" id="MobiDB-lite"/>
    </source>
</evidence>
<feature type="compositionally biased region" description="Polar residues" evidence="1">
    <location>
        <begin position="122"/>
        <end position="132"/>
    </location>
</feature>
<feature type="region of interest" description="Disordered" evidence="1">
    <location>
        <begin position="115"/>
        <end position="211"/>
    </location>
</feature>
<accession>A0AA38RT39</accession>
<proteinExistence type="predicted"/>
<keyword evidence="3" id="KW-1185">Reference proteome</keyword>
<evidence type="ECO:0008006" key="4">
    <source>
        <dbReference type="Google" id="ProtNLM"/>
    </source>
</evidence>
<evidence type="ECO:0000313" key="2">
    <source>
        <dbReference type="EMBL" id="KAJ9157623.1"/>
    </source>
</evidence>
<dbReference type="Proteomes" id="UP001174694">
    <property type="component" value="Unassembled WGS sequence"/>
</dbReference>
<gene>
    <name evidence="2" type="ORF">NKR23_g354</name>
</gene>
<name>A0AA38RT39_9PEZI</name>
<comment type="caution">
    <text evidence="2">The sequence shown here is derived from an EMBL/GenBank/DDBJ whole genome shotgun (WGS) entry which is preliminary data.</text>
</comment>
<sequence>MCIVIQLVCPVCQFPAHRPPVIYYCNEQNHLCQSAPNLRATNEPLSLADNPNFFCVGGLEGRCPLNVKFQQASMKRMRNYARGRYPFVASAVAVGAAGAAGGMATQHYAPATPGGIPIDPALTNNNPGNVQFTARRDGNPNWTPEAGRTQTPAQNRQETTANAKNTKEKAKNKSTETIKDTATKETRTHENQDPEEGHQKKFGTPARWTEDETNRMLNLKNSGMAWKQIHKHIPTHSINALQSKNSQMKKKLEEEKANNTVAQNADAGGNDHGDNVSEGTSASHAATAGLAAPNTGDDSASRGSSVADDEEASSAEDAGAHAGNKRSFPEDPSNSSDISKKARFSR</sequence>
<feature type="compositionally biased region" description="Basic and acidic residues" evidence="1">
    <location>
        <begin position="165"/>
        <end position="199"/>
    </location>
</feature>
<feature type="compositionally biased region" description="Low complexity" evidence="1">
    <location>
        <begin position="279"/>
        <end position="292"/>
    </location>
</feature>
<evidence type="ECO:0000313" key="3">
    <source>
        <dbReference type="Proteomes" id="UP001174694"/>
    </source>
</evidence>
<feature type="compositionally biased region" description="Polar residues" evidence="1">
    <location>
        <begin position="148"/>
        <end position="157"/>
    </location>
</feature>
<dbReference type="AlphaFoldDB" id="A0AA38RT39"/>
<dbReference type="EMBL" id="JANBVO010000001">
    <property type="protein sequence ID" value="KAJ9157623.1"/>
    <property type="molecule type" value="Genomic_DNA"/>
</dbReference>
<reference evidence="2" key="1">
    <citation type="submission" date="2022-07" db="EMBL/GenBank/DDBJ databases">
        <title>Fungi with potential for degradation of polypropylene.</title>
        <authorList>
            <person name="Gostincar C."/>
        </authorList>
    </citation>
    <scope>NUCLEOTIDE SEQUENCE</scope>
    <source>
        <strain evidence="2">EXF-13308</strain>
    </source>
</reference>
<protein>
    <recommendedName>
        <fullName evidence="4">Myb-like domain-containing protein</fullName>
    </recommendedName>
</protein>